<organism evidence="1 2">
    <name type="scientific">Aquilegia coerulea</name>
    <name type="common">Rocky mountain columbine</name>
    <dbReference type="NCBI Taxonomy" id="218851"/>
    <lineage>
        <taxon>Eukaryota</taxon>
        <taxon>Viridiplantae</taxon>
        <taxon>Streptophyta</taxon>
        <taxon>Embryophyta</taxon>
        <taxon>Tracheophyta</taxon>
        <taxon>Spermatophyta</taxon>
        <taxon>Magnoliopsida</taxon>
        <taxon>Ranunculales</taxon>
        <taxon>Ranunculaceae</taxon>
        <taxon>Thalictroideae</taxon>
        <taxon>Aquilegia</taxon>
    </lineage>
</organism>
<keyword evidence="2" id="KW-1185">Reference proteome</keyword>
<sequence length="74" mass="8558">MFFTNEGSIKGLEAGIMASLIDITTLQRRSRRWSVSPIVLQNGHNAEMFMPYLIKIYPQFGFFGEGHTKRRIDH</sequence>
<evidence type="ECO:0000313" key="2">
    <source>
        <dbReference type="Proteomes" id="UP000230069"/>
    </source>
</evidence>
<dbReference type="Proteomes" id="UP000230069">
    <property type="component" value="Unassembled WGS sequence"/>
</dbReference>
<gene>
    <name evidence="1" type="ORF">AQUCO_01200024v1</name>
</gene>
<accession>A0A2G5E465</accession>
<dbReference type="InParanoid" id="A0A2G5E465"/>
<protein>
    <submittedName>
        <fullName evidence="1">Uncharacterized protein</fullName>
    </submittedName>
</protein>
<name>A0A2G5E465_AQUCA</name>
<dbReference type="EMBL" id="KZ305029">
    <property type="protein sequence ID" value="PIA50555.1"/>
    <property type="molecule type" value="Genomic_DNA"/>
</dbReference>
<dbReference type="AlphaFoldDB" id="A0A2G5E465"/>
<proteinExistence type="predicted"/>
<reference evidence="1 2" key="1">
    <citation type="submission" date="2017-09" db="EMBL/GenBank/DDBJ databases">
        <title>WGS assembly of Aquilegia coerulea Goldsmith.</title>
        <authorList>
            <person name="Hodges S."/>
            <person name="Kramer E."/>
            <person name="Nordborg M."/>
            <person name="Tomkins J."/>
            <person name="Borevitz J."/>
            <person name="Derieg N."/>
            <person name="Yan J."/>
            <person name="Mihaltcheva S."/>
            <person name="Hayes R.D."/>
            <person name="Rokhsar D."/>
        </authorList>
    </citation>
    <scope>NUCLEOTIDE SEQUENCE [LARGE SCALE GENOMIC DNA]</scope>
    <source>
        <strain evidence="2">cv. Goldsmith</strain>
    </source>
</reference>
<evidence type="ECO:0000313" key="1">
    <source>
        <dbReference type="EMBL" id="PIA50555.1"/>
    </source>
</evidence>